<comment type="caution">
    <text evidence="1">The sequence shown here is derived from an EMBL/GenBank/DDBJ whole genome shotgun (WGS) entry which is preliminary data.</text>
</comment>
<sequence>MSKKPRRNYERDWQNLITKLCNELIKLNKLPTLTVEDMWVKGVIVKILGEMCALDRVHPDYQKQVEFIRPLFED</sequence>
<gene>
    <name evidence="1" type="ORF">LCGC14_2235810</name>
</gene>
<protein>
    <submittedName>
        <fullName evidence="1">Uncharacterized protein</fullName>
    </submittedName>
</protein>
<proteinExistence type="predicted"/>
<accession>A0A0F9G1Y9</accession>
<dbReference type="EMBL" id="LAZR01030180">
    <property type="protein sequence ID" value="KKL57402.1"/>
    <property type="molecule type" value="Genomic_DNA"/>
</dbReference>
<evidence type="ECO:0000313" key="1">
    <source>
        <dbReference type="EMBL" id="KKL57402.1"/>
    </source>
</evidence>
<dbReference type="AlphaFoldDB" id="A0A0F9G1Y9"/>
<reference evidence="1" key="1">
    <citation type="journal article" date="2015" name="Nature">
        <title>Complex archaea that bridge the gap between prokaryotes and eukaryotes.</title>
        <authorList>
            <person name="Spang A."/>
            <person name="Saw J.H."/>
            <person name="Jorgensen S.L."/>
            <person name="Zaremba-Niedzwiedzka K."/>
            <person name="Martijn J."/>
            <person name="Lind A.E."/>
            <person name="van Eijk R."/>
            <person name="Schleper C."/>
            <person name="Guy L."/>
            <person name="Ettema T.J."/>
        </authorList>
    </citation>
    <scope>NUCLEOTIDE SEQUENCE</scope>
</reference>
<name>A0A0F9G1Y9_9ZZZZ</name>
<organism evidence="1">
    <name type="scientific">marine sediment metagenome</name>
    <dbReference type="NCBI Taxonomy" id="412755"/>
    <lineage>
        <taxon>unclassified sequences</taxon>
        <taxon>metagenomes</taxon>
        <taxon>ecological metagenomes</taxon>
    </lineage>
</organism>